<protein>
    <submittedName>
        <fullName evidence="1">3D domain-containing protein</fullName>
    </submittedName>
</protein>
<sequence>MCLLAISAIAALVIAVLTPKEIPDQEIQLAEVPAWSVTNATPNRVAEEFRKLFEIEVTVTAYSSTVDQTDDTPFITASNTRVRRGIIALSRDLLREYTPGAPFEFGDVVEIPGVGNFFVEDTMNKRYTKRADIWFEHRADAYTWGRQNRSIIRHVGDRENGVFEPEALEPSHSLLFEEALSD</sequence>
<evidence type="ECO:0000313" key="1">
    <source>
        <dbReference type="EMBL" id="NNF06020.1"/>
    </source>
</evidence>
<gene>
    <name evidence="1" type="ORF">HKN21_04610</name>
</gene>
<dbReference type="EMBL" id="JABDJR010000169">
    <property type="protein sequence ID" value="NNF06020.1"/>
    <property type="molecule type" value="Genomic_DNA"/>
</dbReference>
<dbReference type="Proteomes" id="UP000547674">
    <property type="component" value="Unassembled WGS sequence"/>
</dbReference>
<dbReference type="AlphaFoldDB" id="A0A7Y2H1I2"/>
<proteinExistence type="predicted"/>
<organism evidence="1 2">
    <name type="scientific">Eiseniibacteriota bacterium</name>
    <dbReference type="NCBI Taxonomy" id="2212470"/>
    <lineage>
        <taxon>Bacteria</taxon>
        <taxon>Candidatus Eiseniibacteriota</taxon>
    </lineage>
</organism>
<comment type="caution">
    <text evidence="1">The sequence shown here is derived from an EMBL/GenBank/DDBJ whole genome shotgun (WGS) entry which is preliminary data.</text>
</comment>
<accession>A0A7Y2H1I2</accession>
<reference evidence="1 2" key="1">
    <citation type="submission" date="2020-03" db="EMBL/GenBank/DDBJ databases">
        <title>Metabolic flexibility allows generalist bacteria to become dominant in a frequently disturbed ecosystem.</title>
        <authorList>
            <person name="Chen Y.-J."/>
            <person name="Leung P.M."/>
            <person name="Bay S.K."/>
            <person name="Hugenholtz P."/>
            <person name="Kessler A.J."/>
            <person name="Shelley G."/>
            <person name="Waite D.W."/>
            <person name="Cook P.L."/>
            <person name="Greening C."/>
        </authorList>
    </citation>
    <scope>NUCLEOTIDE SEQUENCE [LARGE SCALE GENOMIC DNA]</scope>
    <source>
        <strain evidence="1">SS_bin_28</strain>
    </source>
</reference>
<dbReference type="CDD" id="cd22784">
    <property type="entry name" value="DPBB_MltA_YuiC-like"/>
    <property type="match status" value="1"/>
</dbReference>
<evidence type="ECO:0000313" key="2">
    <source>
        <dbReference type="Proteomes" id="UP000547674"/>
    </source>
</evidence>
<name>A0A7Y2H1I2_UNCEI</name>